<gene>
    <name evidence="1" type="ORF">SAMD00023353_6700420</name>
</gene>
<keyword evidence="1" id="KW-0418">Kinase</keyword>
<reference evidence="1" key="1">
    <citation type="submission" date="2016-03" db="EMBL/GenBank/DDBJ databases">
        <title>Draft genome sequence of Rosellinia necatrix.</title>
        <authorList>
            <person name="Kanematsu S."/>
        </authorList>
    </citation>
    <scope>NUCLEOTIDE SEQUENCE [LARGE SCALE GENOMIC DNA]</scope>
    <source>
        <strain evidence="1">W97</strain>
    </source>
</reference>
<name>A0A1S8AAW9_ROSNE</name>
<dbReference type="EMBL" id="DF977512">
    <property type="protein sequence ID" value="GAW27072.1"/>
    <property type="molecule type" value="Genomic_DNA"/>
</dbReference>
<dbReference type="AlphaFoldDB" id="A0A1S8AAW9"/>
<dbReference type="Proteomes" id="UP000054516">
    <property type="component" value="Unassembled WGS sequence"/>
</dbReference>
<dbReference type="GO" id="GO:0016301">
    <property type="term" value="F:kinase activity"/>
    <property type="evidence" value="ECO:0007669"/>
    <property type="project" value="UniProtKB-KW"/>
</dbReference>
<sequence>MLAHMSQPREALTGVDDMLIVQVSETGKSIIYDGLSGDQRKSCGVDMEQSFFEIGEDEHIPLKNAIHGCSYIRRVFDAFL</sequence>
<keyword evidence="2" id="KW-1185">Reference proteome</keyword>
<proteinExistence type="predicted"/>
<evidence type="ECO:0000313" key="2">
    <source>
        <dbReference type="Proteomes" id="UP000054516"/>
    </source>
</evidence>
<keyword evidence="1" id="KW-0808">Transferase</keyword>
<organism evidence="1">
    <name type="scientific">Rosellinia necatrix</name>
    <name type="common">White root-rot fungus</name>
    <dbReference type="NCBI Taxonomy" id="77044"/>
    <lineage>
        <taxon>Eukaryota</taxon>
        <taxon>Fungi</taxon>
        <taxon>Dikarya</taxon>
        <taxon>Ascomycota</taxon>
        <taxon>Pezizomycotina</taxon>
        <taxon>Sordariomycetes</taxon>
        <taxon>Xylariomycetidae</taxon>
        <taxon>Xylariales</taxon>
        <taxon>Xylariaceae</taxon>
        <taxon>Rosellinia</taxon>
    </lineage>
</organism>
<evidence type="ECO:0000313" key="1">
    <source>
        <dbReference type="EMBL" id="GAW27072.1"/>
    </source>
</evidence>
<accession>A0A1S8AAW9</accession>
<protein>
    <submittedName>
        <fullName evidence="1">Putative serine threonine protein kinase</fullName>
    </submittedName>
</protein>